<accession>A0A8J5KW66</accession>
<protein>
    <submittedName>
        <fullName evidence="1">Uncharacterized protein</fullName>
    </submittedName>
</protein>
<organism evidence="1 2">
    <name type="scientific">Zingiber officinale</name>
    <name type="common">Ginger</name>
    <name type="synonym">Amomum zingiber</name>
    <dbReference type="NCBI Taxonomy" id="94328"/>
    <lineage>
        <taxon>Eukaryota</taxon>
        <taxon>Viridiplantae</taxon>
        <taxon>Streptophyta</taxon>
        <taxon>Embryophyta</taxon>
        <taxon>Tracheophyta</taxon>
        <taxon>Spermatophyta</taxon>
        <taxon>Magnoliopsida</taxon>
        <taxon>Liliopsida</taxon>
        <taxon>Zingiberales</taxon>
        <taxon>Zingiberaceae</taxon>
        <taxon>Zingiber</taxon>
    </lineage>
</organism>
<name>A0A8J5KW66_ZINOF</name>
<proteinExistence type="predicted"/>
<dbReference type="Proteomes" id="UP000734854">
    <property type="component" value="Unassembled WGS sequence"/>
</dbReference>
<gene>
    <name evidence="1" type="ORF">ZIOFF_047904</name>
</gene>
<comment type="caution">
    <text evidence="1">The sequence shown here is derived from an EMBL/GenBank/DDBJ whole genome shotgun (WGS) entry which is preliminary data.</text>
</comment>
<reference evidence="1 2" key="1">
    <citation type="submission" date="2020-08" db="EMBL/GenBank/DDBJ databases">
        <title>Plant Genome Project.</title>
        <authorList>
            <person name="Zhang R.-G."/>
        </authorList>
    </citation>
    <scope>NUCLEOTIDE SEQUENCE [LARGE SCALE GENOMIC DNA]</scope>
    <source>
        <tissue evidence="1">Rhizome</tissue>
    </source>
</reference>
<keyword evidence="2" id="KW-1185">Reference proteome</keyword>
<sequence>MPKPETKRIITFANKSNYISFSANATLPAEFDLCPLPSLGSSSLICGDLEDSTFDSDQIPASCCALGICHGPLRVLAVFTAVFPSSLPNPSAHATLPAEFDLCPLPSLGSSSLICGDLEDSTFDSDQIPARCYSVD</sequence>
<dbReference type="AlphaFoldDB" id="A0A8J5KW66"/>
<evidence type="ECO:0000313" key="1">
    <source>
        <dbReference type="EMBL" id="KAG6492933.1"/>
    </source>
</evidence>
<evidence type="ECO:0000313" key="2">
    <source>
        <dbReference type="Proteomes" id="UP000734854"/>
    </source>
</evidence>
<dbReference type="EMBL" id="JACMSC010000013">
    <property type="protein sequence ID" value="KAG6492933.1"/>
    <property type="molecule type" value="Genomic_DNA"/>
</dbReference>